<accession>A0A9W6MRE5</accession>
<evidence type="ECO:0000256" key="5">
    <source>
        <dbReference type="HAMAP-Rule" id="MF_00265"/>
    </source>
</evidence>
<sequence>MSVNAFVDTNVLVYLLGQDSRKAEIAKARLAEGATVSVQVLNEFANVARRKMALSWDELDDVLSVLRSVCEIVPITVETHERGVALARRHQLSVYDAMIVAAARLAGCANLWSEDMQDGATLDGVTILDPFKG</sequence>
<evidence type="ECO:0000256" key="3">
    <source>
        <dbReference type="ARBA" id="ARBA00022723"/>
    </source>
</evidence>
<comment type="function">
    <text evidence="5">Toxic component of a toxin-antitoxin (TA) system. An RNase.</text>
</comment>
<dbReference type="InterPro" id="IPR052106">
    <property type="entry name" value="PINc/VapC_TA"/>
</dbReference>
<feature type="domain" description="PIN" evidence="6">
    <location>
        <begin position="6"/>
        <end position="115"/>
    </location>
</feature>
<dbReference type="GO" id="GO:0000287">
    <property type="term" value="F:magnesium ion binding"/>
    <property type="evidence" value="ECO:0007669"/>
    <property type="project" value="UniProtKB-UniRule"/>
</dbReference>
<evidence type="ECO:0000256" key="2">
    <source>
        <dbReference type="ARBA" id="ARBA00022722"/>
    </source>
</evidence>
<evidence type="ECO:0000313" key="9">
    <source>
        <dbReference type="Proteomes" id="UP000758856"/>
    </source>
</evidence>
<feature type="binding site" evidence="5">
    <location>
        <position position="8"/>
    </location>
    <ligand>
        <name>Mg(2+)</name>
        <dbReference type="ChEBI" id="CHEBI:18420"/>
    </ligand>
</feature>
<name>A0A9W6MRE5_9HYPH</name>
<reference evidence="7" key="3">
    <citation type="submission" date="2023-01" db="EMBL/GenBank/DDBJ databases">
        <authorList>
            <person name="Sun Q."/>
            <person name="Evtushenko L."/>
        </authorList>
    </citation>
    <scope>NUCLEOTIDE SEQUENCE</scope>
    <source>
        <strain evidence="7">VKM B-1606</strain>
    </source>
</reference>
<dbReference type="EMBL" id="JAFBCY010000001">
    <property type="protein sequence ID" value="MBM7850337.1"/>
    <property type="molecule type" value="Genomic_DNA"/>
</dbReference>
<dbReference type="InterPro" id="IPR002716">
    <property type="entry name" value="PIN_dom"/>
</dbReference>
<evidence type="ECO:0000313" key="10">
    <source>
        <dbReference type="Proteomes" id="UP001143400"/>
    </source>
</evidence>
<dbReference type="Proteomes" id="UP001143400">
    <property type="component" value="Unassembled WGS sequence"/>
</dbReference>
<dbReference type="InterPro" id="IPR022907">
    <property type="entry name" value="VapC_family"/>
</dbReference>
<evidence type="ECO:0000259" key="6">
    <source>
        <dbReference type="Pfam" id="PF01850"/>
    </source>
</evidence>
<dbReference type="GO" id="GO:0004540">
    <property type="term" value="F:RNA nuclease activity"/>
    <property type="evidence" value="ECO:0007669"/>
    <property type="project" value="InterPro"/>
</dbReference>
<dbReference type="SUPFAM" id="SSF88723">
    <property type="entry name" value="PIN domain-like"/>
    <property type="match status" value="1"/>
</dbReference>
<keyword evidence="5" id="KW-0460">Magnesium</keyword>
<keyword evidence="1 5" id="KW-1277">Toxin-antitoxin system</keyword>
<evidence type="ECO:0000256" key="4">
    <source>
        <dbReference type="ARBA" id="ARBA00022801"/>
    </source>
</evidence>
<keyword evidence="3 5" id="KW-0479">Metal-binding</keyword>
<reference evidence="8 9" key="2">
    <citation type="submission" date="2021-01" db="EMBL/GenBank/DDBJ databases">
        <title>Genomic Encyclopedia of Type Strains, Phase IV (KMG-IV): sequencing the most valuable type-strain genomes for metagenomic binning, comparative biology and taxonomic classification.</title>
        <authorList>
            <person name="Goeker M."/>
        </authorList>
    </citation>
    <scope>NUCLEOTIDE SEQUENCE [LARGE SCALE GENOMIC DNA]</scope>
    <source>
        <strain evidence="8 9">DSM 6130</strain>
    </source>
</reference>
<dbReference type="EC" id="3.1.-.-" evidence="5"/>
<dbReference type="RefSeq" id="WP_204948777.1">
    <property type="nucleotide sequence ID" value="NZ_BSFF01000002.1"/>
</dbReference>
<dbReference type="EMBL" id="BSFF01000002">
    <property type="protein sequence ID" value="GLK55630.1"/>
    <property type="molecule type" value="Genomic_DNA"/>
</dbReference>
<reference evidence="7" key="1">
    <citation type="journal article" date="2014" name="Int. J. Syst. Evol. Microbiol.">
        <title>Complete genome sequence of Corynebacterium casei LMG S-19264T (=DSM 44701T), isolated from a smear-ripened cheese.</title>
        <authorList>
            <consortium name="US DOE Joint Genome Institute (JGI-PGF)"/>
            <person name="Walter F."/>
            <person name="Albersmeier A."/>
            <person name="Kalinowski J."/>
            <person name="Ruckert C."/>
        </authorList>
    </citation>
    <scope>NUCLEOTIDE SEQUENCE</scope>
    <source>
        <strain evidence="7">VKM B-1606</strain>
    </source>
</reference>
<keyword evidence="9" id="KW-1185">Reference proteome</keyword>
<dbReference type="PANTHER" id="PTHR38826">
    <property type="entry name" value="RIBONUCLEASE VAPC13"/>
    <property type="match status" value="1"/>
</dbReference>
<evidence type="ECO:0000313" key="8">
    <source>
        <dbReference type="EMBL" id="MBM7850337.1"/>
    </source>
</evidence>
<dbReference type="CDD" id="cd18692">
    <property type="entry name" value="PIN_VapC-like"/>
    <property type="match status" value="1"/>
</dbReference>
<feature type="binding site" evidence="5">
    <location>
        <position position="96"/>
    </location>
    <ligand>
        <name>Mg(2+)</name>
        <dbReference type="ChEBI" id="CHEBI:18420"/>
    </ligand>
</feature>
<evidence type="ECO:0000256" key="1">
    <source>
        <dbReference type="ARBA" id="ARBA00022649"/>
    </source>
</evidence>
<dbReference type="InterPro" id="IPR029060">
    <property type="entry name" value="PIN-like_dom_sf"/>
</dbReference>
<comment type="caution">
    <text evidence="7">The sequence shown here is derived from an EMBL/GenBank/DDBJ whole genome shotgun (WGS) entry which is preliminary data.</text>
</comment>
<keyword evidence="2 5" id="KW-0540">Nuclease</keyword>
<dbReference type="PANTHER" id="PTHR38826:SF5">
    <property type="entry name" value="RIBONUCLEASE VAPC13"/>
    <property type="match status" value="1"/>
</dbReference>
<dbReference type="AlphaFoldDB" id="A0A9W6MRE5"/>
<dbReference type="Gene3D" id="3.40.50.1010">
    <property type="entry name" value="5'-nuclease"/>
    <property type="match status" value="1"/>
</dbReference>
<dbReference type="GO" id="GO:0016787">
    <property type="term" value="F:hydrolase activity"/>
    <property type="evidence" value="ECO:0007669"/>
    <property type="project" value="UniProtKB-KW"/>
</dbReference>
<dbReference type="Pfam" id="PF01850">
    <property type="entry name" value="PIN"/>
    <property type="match status" value="1"/>
</dbReference>
<keyword evidence="5" id="KW-0800">Toxin</keyword>
<dbReference type="GO" id="GO:0090729">
    <property type="term" value="F:toxin activity"/>
    <property type="evidence" value="ECO:0007669"/>
    <property type="project" value="UniProtKB-KW"/>
</dbReference>
<comment type="cofactor">
    <cofactor evidence="5">
        <name>Mg(2+)</name>
        <dbReference type="ChEBI" id="CHEBI:18420"/>
    </cofactor>
</comment>
<proteinExistence type="inferred from homology"/>
<dbReference type="Proteomes" id="UP000758856">
    <property type="component" value="Unassembled WGS sequence"/>
</dbReference>
<protein>
    <recommendedName>
        <fullName evidence="5">Ribonuclease VapC</fullName>
        <shortName evidence="5">RNase VapC</shortName>
        <ecNumber evidence="5">3.1.-.-</ecNumber>
    </recommendedName>
    <alternativeName>
        <fullName evidence="5">Toxin VapC</fullName>
    </alternativeName>
</protein>
<gene>
    <name evidence="7" type="primary">vapC_3</name>
    <name evidence="5" type="synonym">vapC</name>
    <name evidence="7" type="ORF">GCM10008170_16490</name>
    <name evidence="8" type="ORF">JOD31_000549</name>
</gene>
<evidence type="ECO:0000313" key="7">
    <source>
        <dbReference type="EMBL" id="GLK55630.1"/>
    </source>
</evidence>
<dbReference type="HAMAP" id="MF_00265">
    <property type="entry name" value="VapC_Nob1"/>
    <property type="match status" value="1"/>
</dbReference>
<keyword evidence="4 5" id="KW-0378">Hydrolase</keyword>
<organism evidence="7 10">
    <name type="scientific">Methylopila capsulata</name>
    <dbReference type="NCBI Taxonomy" id="61654"/>
    <lineage>
        <taxon>Bacteria</taxon>
        <taxon>Pseudomonadati</taxon>
        <taxon>Pseudomonadota</taxon>
        <taxon>Alphaproteobacteria</taxon>
        <taxon>Hyphomicrobiales</taxon>
        <taxon>Methylopilaceae</taxon>
        <taxon>Methylopila</taxon>
    </lineage>
</organism>
<comment type="similarity">
    <text evidence="5">Belongs to the PINc/VapC protein family.</text>
</comment>